<dbReference type="eggNOG" id="COG4134">
    <property type="taxonomic scope" value="Bacteria"/>
</dbReference>
<evidence type="ECO:0000313" key="2">
    <source>
        <dbReference type="EMBL" id="KRL67895.1"/>
    </source>
</evidence>
<dbReference type="PROSITE" id="PS51257">
    <property type="entry name" value="PROKAR_LIPOPROTEIN"/>
    <property type="match status" value="1"/>
</dbReference>
<dbReference type="InterPro" id="IPR006059">
    <property type="entry name" value="SBP"/>
</dbReference>
<proteinExistence type="predicted"/>
<organism evidence="2 3">
    <name type="scientific">Companilactobacillus versmoldensis DSM 14857 = KCTC 3814</name>
    <dbReference type="NCBI Taxonomy" id="1423815"/>
    <lineage>
        <taxon>Bacteria</taxon>
        <taxon>Bacillati</taxon>
        <taxon>Bacillota</taxon>
        <taxon>Bacilli</taxon>
        <taxon>Lactobacillales</taxon>
        <taxon>Lactobacillaceae</taxon>
        <taxon>Companilactobacillus</taxon>
    </lineage>
</organism>
<comment type="caution">
    <text evidence="2">The sequence shown here is derived from an EMBL/GenBank/DDBJ whole genome shotgun (WGS) entry which is preliminary data.</text>
</comment>
<evidence type="ECO:0000313" key="3">
    <source>
        <dbReference type="Proteomes" id="UP000051647"/>
    </source>
</evidence>
<dbReference type="PATRIC" id="fig|1423815.3.peg.1468"/>
<dbReference type="InterPro" id="IPR027020">
    <property type="entry name" value="YnjB"/>
</dbReference>
<sequence>MKGKNILKVILLLLPFTILCGCSSNSNQTAAKKMPTSYHQALKQAQGKTVSYYGFGGSDTQNKWVDDVITPMMKKKGITVKRVPMDIDTIINKLTTEKEANKATGNMDVIWINGENFYNAKKIDLLAKVDPKLIPNMRKYISKDDSDVQKDMDTSIDKKEIPYGNAQLVMIGSKEMFNGDYPTSAEELLSWAKKNPGKLTYVAPPDFTGSAFIRNIIYETVGYKTLNEAPTTKDGIYKAIKPSLKYLNELKPYLWQKGQTYPKTTAQLDKMFADHQFALDFSYNQMYVATQKDAGKFTDDAQTFLFDKGTIGNYNYLAIPKTSSNKAAAIVLINTMLSKEAQTKRLQPKYGATVSPYSVDKVPSEMTKVMNQSSQENGTVSMKELSKKRIPEISGKKIAITEQLWKDHVLNGK</sequence>
<protein>
    <recommendedName>
        <fullName evidence="4">ABC transporter substrate-binding protein</fullName>
    </recommendedName>
</protein>
<dbReference type="Pfam" id="PF13416">
    <property type="entry name" value="SBP_bac_8"/>
    <property type="match status" value="1"/>
</dbReference>
<dbReference type="Proteomes" id="UP000051647">
    <property type="component" value="Unassembled WGS sequence"/>
</dbReference>
<dbReference type="SUPFAM" id="SSF53850">
    <property type="entry name" value="Periplasmic binding protein-like II"/>
    <property type="match status" value="1"/>
</dbReference>
<dbReference type="PANTHER" id="PTHR42779:SF1">
    <property type="entry name" value="PROTEIN YNJB"/>
    <property type="match status" value="1"/>
</dbReference>
<dbReference type="STRING" id="1423815.FC27_GL001433"/>
<dbReference type="EMBL" id="AZFA01000003">
    <property type="protein sequence ID" value="KRL67895.1"/>
    <property type="molecule type" value="Genomic_DNA"/>
</dbReference>
<dbReference type="PANTHER" id="PTHR42779">
    <property type="entry name" value="PROTEIN YNJB"/>
    <property type="match status" value="1"/>
</dbReference>
<dbReference type="NCBIfam" id="NF008633">
    <property type="entry name" value="PRK11622.1"/>
    <property type="match status" value="1"/>
</dbReference>
<dbReference type="Gene3D" id="3.40.190.10">
    <property type="entry name" value="Periplasmic binding protein-like II"/>
    <property type="match status" value="2"/>
</dbReference>
<dbReference type="OrthoDB" id="3239593at2"/>
<keyword evidence="3" id="KW-1185">Reference proteome</keyword>
<accession>A0A0R1SF52</accession>
<dbReference type="RefSeq" id="WP_010623845.1">
    <property type="nucleotide sequence ID" value="NZ_AZFA01000003.1"/>
</dbReference>
<evidence type="ECO:0008006" key="4">
    <source>
        <dbReference type="Google" id="ProtNLM"/>
    </source>
</evidence>
<dbReference type="AlphaFoldDB" id="A0A0R1SF52"/>
<name>A0A0R1SF52_9LACO</name>
<evidence type="ECO:0000256" key="1">
    <source>
        <dbReference type="SAM" id="SignalP"/>
    </source>
</evidence>
<feature type="signal peptide" evidence="1">
    <location>
        <begin position="1"/>
        <end position="26"/>
    </location>
</feature>
<gene>
    <name evidence="2" type="ORF">FC27_GL001433</name>
</gene>
<feature type="chain" id="PRO_5038578527" description="ABC transporter substrate-binding protein" evidence="1">
    <location>
        <begin position="27"/>
        <end position="413"/>
    </location>
</feature>
<reference evidence="2 3" key="1">
    <citation type="journal article" date="2015" name="Genome Announc.">
        <title>Expanding the biotechnology potential of lactobacilli through comparative genomics of 213 strains and associated genera.</title>
        <authorList>
            <person name="Sun Z."/>
            <person name="Harris H.M."/>
            <person name="McCann A."/>
            <person name="Guo C."/>
            <person name="Argimon S."/>
            <person name="Zhang W."/>
            <person name="Yang X."/>
            <person name="Jeffery I.B."/>
            <person name="Cooney J.C."/>
            <person name="Kagawa T.F."/>
            <person name="Liu W."/>
            <person name="Song Y."/>
            <person name="Salvetti E."/>
            <person name="Wrobel A."/>
            <person name="Rasinkangas P."/>
            <person name="Parkhill J."/>
            <person name="Rea M.C."/>
            <person name="O'Sullivan O."/>
            <person name="Ritari J."/>
            <person name="Douillard F.P."/>
            <person name="Paul Ross R."/>
            <person name="Yang R."/>
            <person name="Briner A.E."/>
            <person name="Felis G.E."/>
            <person name="de Vos W.M."/>
            <person name="Barrangou R."/>
            <person name="Klaenhammer T.R."/>
            <person name="Caufield P.W."/>
            <person name="Cui Y."/>
            <person name="Zhang H."/>
            <person name="O'Toole P.W."/>
        </authorList>
    </citation>
    <scope>NUCLEOTIDE SEQUENCE [LARGE SCALE GENOMIC DNA]</scope>
    <source>
        <strain evidence="2 3">DSM 14857</strain>
    </source>
</reference>
<dbReference type="PIRSF" id="PIRSF029172">
    <property type="entry name" value="UCP029172_ABC_sbc_YnjB"/>
    <property type="match status" value="1"/>
</dbReference>
<keyword evidence="1" id="KW-0732">Signal</keyword>